<proteinExistence type="predicted"/>
<dbReference type="EMBL" id="JAUIRO010000004">
    <property type="protein sequence ID" value="KAK0717574.1"/>
    <property type="molecule type" value="Genomic_DNA"/>
</dbReference>
<dbReference type="RefSeq" id="XP_060296367.1">
    <property type="nucleotide sequence ID" value="XM_060439893.1"/>
</dbReference>
<sequence>MDEKALFLKLIQWVCFAQRPMTLAELRWAMVADFSRKSLRACIDSADYIDDMDAIERRLRTLSHGLVEAIRTGRHARPNATPTRPRVRLLALEYGVFALEYGGDEDLWMFPLDEHDPDLRLEARKLETLEEA</sequence>
<protein>
    <submittedName>
        <fullName evidence="1">Uncharacterized protein</fullName>
    </submittedName>
</protein>
<evidence type="ECO:0000313" key="1">
    <source>
        <dbReference type="EMBL" id="KAK0717574.1"/>
    </source>
</evidence>
<accession>A0AA40DV70</accession>
<dbReference type="GeneID" id="85323163"/>
<keyword evidence="2" id="KW-1185">Reference proteome</keyword>
<dbReference type="AlphaFoldDB" id="A0AA40DV70"/>
<gene>
    <name evidence="1" type="ORF">B0T26DRAFT_675856</name>
</gene>
<reference evidence="1" key="1">
    <citation type="submission" date="2023-06" db="EMBL/GenBank/DDBJ databases">
        <title>Genome-scale phylogeny and comparative genomics of the fungal order Sordariales.</title>
        <authorList>
            <consortium name="Lawrence Berkeley National Laboratory"/>
            <person name="Hensen N."/>
            <person name="Bonometti L."/>
            <person name="Westerberg I."/>
            <person name="Brannstrom I.O."/>
            <person name="Guillou S."/>
            <person name="Cros-Aarteil S."/>
            <person name="Calhoun S."/>
            <person name="Haridas S."/>
            <person name="Kuo A."/>
            <person name="Mondo S."/>
            <person name="Pangilinan J."/>
            <person name="Riley R."/>
            <person name="LaButti K."/>
            <person name="Andreopoulos B."/>
            <person name="Lipzen A."/>
            <person name="Chen C."/>
            <person name="Yanf M."/>
            <person name="Daum C."/>
            <person name="Ng V."/>
            <person name="Clum A."/>
            <person name="Steindorff A."/>
            <person name="Ohm R."/>
            <person name="Martin F."/>
            <person name="Silar P."/>
            <person name="Natvig D."/>
            <person name="Lalanne C."/>
            <person name="Gautier V."/>
            <person name="Ament-velasquez S.L."/>
            <person name="Kruys A."/>
            <person name="Hutchinson M.I."/>
            <person name="Powell A.J."/>
            <person name="Barry K."/>
            <person name="Miller A.N."/>
            <person name="Grigoriev I.V."/>
            <person name="Debuchy R."/>
            <person name="Gladieux P."/>
            <person name="Thoren M.H."/>
            <person name="Johannesson H."/>
        </authorList>
    </citation>
    <scope>NUCLEOTIDE SEQUENCE</scope>
    <source>
        <strain evidence="1">SMH2392-1A</strain>
    </source>
</reference>
<name>A0AA40DV70_9PEZI</name>
<organism evidence="1 2">
    <name type="scientific">Lasiosphaeria miniovina</name>
    <dbReference type="NCBI Taxonomy" id="1954250"/>
    <lineage>
        <taxon>Eukaryota</taxon>
        <taxon>Fungi</taxon>
        <taxon>Dikarya</taxon>
        <taxon>Ascomycota</taxon>
        <taxon>Pezizomycotina</taxon>
        <taxon>Sordariomycetes</taxon>
        <taxon>Sordariomycetidae</taxon>
        <taxon>Sordariales</taxon>
        <taxon>Lasiosphaeriaceae</taxon>
        <taxon>Lasiosphaeria</taxon>
    </lineage>
</organism>
<dbReference type="Proteomes" id="UP001172101">
    <property type="component" value="Unassembled WGS sequence"/>
</dbReference>
<comment type="caution">
    <text evidence="1">The sequence shown here is derived from an EMBL/GenBank/DDBJ whole genome shotgun (WGS) entry which is preliminary data.</text>
</comment>
<evidence type="ECO:0000313" key="2">
    <source>
        <dbReference type="Proteomes" id="UP001172101"/>
    </source>
</evidence>